<keyword evidence="1" id="KW-0175">Coiled coil</keyword>
<keyword evidence="4" id="KW-1185">Reference proteome</keyword>
<evidence type="ECO:0000313" key="5">
    <source>
        <dbReference type="WBParaSite" id="ECPE_0000846701-mRNA-1"/>
    </source>
</evidence>
<protein>
    <submittedName>
        <fullName evidence="5">t-SNARE coiled-coil homology domain-containing protein</fullName>
    </submittedName>
</protein>
<proteinExistence type="predicted"/>
<sequence>MAYPSYKLDERELFERIRRLELRVNQMDKYDSLAFTRPEDRDANKPEGKPTEVELKPWPNSAKGLKEVIISLSSRFEDQVNQLEFRIARIERELNLVGGTTAQTGETSLLQLSADVRSLKNRVSNLDQDFAELSTKLDDRHQKVVTETENNVSDINCVGSIGVCLMLVAL</sequence>
<name>A0A183ANA6_9TREM</name>
<accession>A0A183ANA6</accession>
<dbReference type="WBParaSite" id="ECPE_0000846701-mRNA-1">
    <property type="protein sequence ID" value="ECPE_0000846701-mRNA-1"/>
    <property type="gene ID" value="ECPE_0000846701"/>
</dbReference>
<dbReference type="AlphaFoldDB" id="A0A183ANA6"/>
<feature type="region of interest" description="Disordered" evidence="2">
    <location>
        <begin position="33"/>
        <end position="53"/>
    </location>
</feature>
<evidence type="ECO:0000256" key="1">
    <source>
        <dbReference type="SAM" id="Coils"/>
    </source>
</evidence>
<reference evidence="5" key="1">
    <citation type="submission" date="2016-06" db="UniProtKB">
        <authorList>
            <consortium name="WormBaseParasite"/>
        </authorList>
    </citation>
    <scope>IDENTIFICATION</scope>
</reference>
<feature type="coiled-coil region" evidence="1">
    <location>
        <begin position="73"/>
        <end position="136"/>
    </location>
</feature>
<evidence type="ECO:0000313" key="4">
    <source>
        <dbReference type="Proteomes" id="UP000272942"/>
    </source>
</evidence>
<dbReference type="OrthoDB" id="10465382at2759"/>
<gene>
    <name evidence="3" type="ORF">ECPE_LOCUS8441</name>
</gene>
<dbReference type="Gene3D" id="1.20.5.340">
    <property type="match status" value="1"/>
</dbReference>
<evidence type="ECO:0000256" key="2">
    <source>
        <dbReference type="SAM" id="MobiDB-lite"/>
    </source>
</evidence>
<dbReference type="EMBL" id="UZAN01045980">
    <property type="protein sequence ID" value="VDP83529.1"/>
    <property type="molecule type" value="Genomic_DNA"/>
</dbReference>
<reference evidence="3 4" key="2">
    <citation type="submission" date="2018-11" db="EMBL/GenBank/DDBJ databases">
        <authorList>
            <consortium name="Pathogen Informatics"/>
        </authorList>
    </citation>
    <scope>NUCLEOTIDE SEQUENCE [LARGE SCALE GENOMIC DNA]</scope>
    <source>
        <strain evidence="3 4">Egypt</strain>
    </source>
</reference>
<dbReference type="Proteomes" id="UP000272942">
    <property type="component" value="Unassembled WGS sequence"/>
</dbReference>
<evidence type="ECO:0000313" key="3">
    <source>
        <dbReference type="EMBL" id="VDP83529.1"/>
    </source>
</evidence>
<organism evidence="5">
    <name type="scientific">Echinostoma caproni</name>
    <dbReference type="NCBI Taxonomy" id="27848"/>
    <lineage>
        <taxon>Eukaryota</taxon>
        <taxon>Metazoa</taxon>
        <taxon>Spiralia</taxon>
        <taxon>Lophotrochozoa</taxon>
        <taxon>Platyhelminthes</taxon>
        <taxon>Trematoda</taxon>
        <taxon>Digenea</taxon>
        <taxon>Plagiorchiida</taxon>
        <taxon>Echinostomata</taxon>
        <taxon>Echinostomatoidea</taxon>
        <taxon>Echinostomatidae</taxon>
        <taxon>Echinostoma</taxon>
    </lineage>
</organism>